<protein>
    <submittedName>
        <fullName evidence="2">Uncharacterized protein</fullName>
    </submittedName>
</protein>
<dbReference type="STRING" id="1245528.M3JDI4"/>
<dbReference type="eggNOG" id="ENOG502SDB2">
    <property type="taxonomic scope" value="Eukaryota"/>
</dbReference>
<evidence type="ECO:0000256" key="1">
    <source>
        <dbReference type="SAM" id="MobiDB-lite"/>
    </source>
</evidence>
<dbReference type="HOGENOM" id="CLU_062460_0_0_1"/>
<proteinExistence type="predicted"/>
<sequence>MSDTPILSYKKPSANSSSQNLPSPTSSSFPSTPILSQSSSPIPHQNAQFQQRTSIESPRTTTTRKISSRRKALQDFYHLNEGSTPEPSNPESIENIDISKLENIDGLIKNSPIEDILKLRNEITLKLSSSSQTKKSIIYDNYYELIKLNNTLSDLSTVKVNKKQPGFKFYDEDEEDKGANEVTKEEYVDSVLDGLEKFVNSEGKRFNGSFSEVLDRLNTDSASDSASMVTIKGTEDEQLSKPEKQELVDHINYILALSNKSLDDEAKEEAIKDIDNILSKNSDNEVLTLQLTKIKESIGYHQ</sequence>
<dbReference type="OMA" id="LNTHDSE"/>
<dbReference type="AlphaFoldDB" id="M3JDI4"/>
<organism evidence="2 3">
    <name type="scientific">Candida maltosa (strain Xu316)</name>
    <name type="common">Yeast</name>
    <dbReference type="NCBI Taxonomy" id="1245528"/>
    <lineage>
        <taxon>Eukaryota</taxon>
        <taxon>Fungi</taxon>
        <taxon>Dikarya</taxon>
        <taxon>Ascomycota</taxon>
        <taxon>Saccharomycotina</taxon>
        <taxon>Pichiomycetes</taxon>
        <taxon>Debaryomycetaceae</taxon>
        <taxon>Candida/Lodderomyces clade</taxon>
        <taxon>Candida</taxon>
    </lineage>
</organism>
<dbReference type="OrthoDB" id="203678at2759"/>
<gene>
    <name evidence="2" type="ORF">G210_4719</name>
</gene>
<evidence type="ECO:0000313" key="3">
    <source>
        <dbReference type="Proteomes" id="UP000011777"/>
    </source>
</evidence>
<feature type="region of interest" description="Disordered" evidence="1">
    <location>
        <begin position="1"/>
        <end position="69"/>
    </location>
</feature>
<dbReference type="Proteomes" id="UP000011777">
    <property type="component" value="Unassembled WGS sequence"/>
</dbReference>
<reference evidence="2 3" key="1">
    <citation type="submission" date="2013-02" db="EMBL/GenBank/DDBJ databases">
        <title>Genome sequence of Candida maltosa Xu316, a potential industrial strain for xylitol and ethanol production.</title>
        <authorList>
            <person name="Yu J."/>
            <person name="Wang Q."/>
            <person name="Geng X."/>
            <person name="Bao W."/>
            <person name="He P."/>
            <person name="Cai J."/>
        </authorList>
    </citation>
    <scope>NUCLEOTIDE SEQUENCE [LARGE SCALE GENOMIC DNA]</scope>
    <source>
        <strain evidence="3">Xu316</strain>
    </source>
</reference>
<feature type="compositionally biased region" description="Low complexity" evidence="1">
    <location>
        <begin position="15"/>
        <end position="43"/>
    </location>
</feature>
<evidence type="ECO:0000313" key="2">
    <source>
        <dbReference type="EMBL" id="EMG50248.1"/>
    </source>
</evidence>
<comment type="caution">
    <text evidence="2">The sequence shown here is derived from an EMBL/GenBank/DDBJ whole genome shotgun (WGS) entry which is preliminary data.</text>
</comment>
<dbReference type="Pfam" id="PF08700">
    <property type="entry name" value="VPS51_Exo84_N"/>
    <property type="match status" value="1"/>
</dbReference>
<feature type="compositionally biased region" description="Polar residues" evidence="1">
    <location>
        <begin position="45"/>
        <end position="58"/>
    </location>
</feature>
<keyword evidence="3" id="KW-1185">Reference proteome</keyword>
<dbReference type="EMBL" id="AOGT01000327">
    <property type="protein sequence ID" value="EMG50248.1"/>
    <property type="molecule type" value="Genomic_DNA"/>
</dbReference>
<accession>M3JDI4</accession>
<name>M3JDI4_CANMX</name>